<dbReference type="Proteomes" id="UP000184474">
    <property type="component" value="Unassembled WGS sequence"/>
</dbReference>
<evidence type="ECO:0000313" key="2">
    <source>
        <dbReference type="EMBL" id="SHJ94523.1"/>
    </source>
</evidence>
<keyword evidence="3" id="KW-1185">Reference proteome</keyword>
<name>A0A1M6NFZ9_REIAG</name>
<dbReference type="EMBL" id="FRAA01000002">
    <property type="protein sequence ID" value="SHJ94523.1"/>
    <property type="molecule type" value="Genomic_DNA"/>
</dbReference>
<feature type="transmembrane region" description="Helical" evidence="1">
    <location>
        <begin position="55"/>
        <end position="76"/>
    </location>
</feature>
<keyword evidence="1" id="KW-0472">Membrane</keyword>
<evidence type="ECO:0000313" key="3">
    <source>
        <dbReference type="Proteomes" id="UP000184474"/>
    </source>
</evidence>
<protein>
    <submittedName>
        <fullName evidence="2">Uncharacterized protein</fullName>
    </submittedName>
</protein>
<proteinExistence type="predicted"/>
<reference evidence="3" key="1">
    <citation type="submission" date="2016-11" db="EMBL/GenBank/DDBJ databases">
        <authorList>
            <person name="Varghese N."/>
            <person name="Submissions S."/>
        </authorList>
    </citation>
    <scope>NUCLEOTIDE SEQUENCE [LARGE SCALE GENOMIC DNA]</scope>
    <source>
        <strain evidence="3">DSM 26134</strain>
    </source>
</reference>
<gene>
    <name evidence="2" type="ORF">SAMN04488028_102240</name>
</gene>
<keyword evidence="1" id="KW-0812">Transmembrane</keyword>
<evidence type="ECO:0000256" key="1">
    <source>
        <dbReference type="SAM" id="Phobius"/>
    </source>
</evidence>
<keyword evidence="1" id="KW-1133">Transmembrane helix</keyword>
<organism evidence="2 3">
    <name type="scientific">Reichenbachiella agariperforans</name>
    <dbReference type="NCBI Taxonomy" id="156994"/>
    <lineage>
        <taxon>Bacteria</taxon>
        <taxon>Pseudomonadati</taxon>
        <taxon>Bacteroidota</taxon>
        <taxon>Cytophagia</taxon>
        <taxon>Cytophagales</taxon>
        <taxon>Reichenbachiellaceae</taxon>
        <taxon>Reichenbachiella</taxon>
    </lineage>
</organism>
<sequence>MTVFTVIPAVMLGNLGGDLSRTLGLNSTLLSAILGGMGGMIGYGLYFFTKHLNTAIKISILVALFAMLAVGIRVILAQPTDKELIEQEWINQKIGTINFESPSKLKLASASIPQGTEQFYGSLEVYTDENNDRTTSFMNAKILVDTLNLAESFGGSLEGMLNNIGITEVELLEDHYMDSEEVVAKFKFQLDEQEVIGFGYMRNVGRTLQSIWLMPIKQGFSLEYIDKFELAIEPE</sequence>
<dbReference type="STRING" id="156994.SAMN04488028_102240"/>
<dbReference type="AlphaFoldDB" id="A0A1M6NFZ9"/>
<accession>A0A1M6NFZ9</accession>
<feature type="transmembrane region" description="Helical" evidence="1">
    <location>
        <begin position="29"/>
        <end position="48"/>
    </location>
</feature>